<dbReference type="InterPro" id="IPR050764">
    <property type="entry name" value="CbbQ/NirQ/NorQ/GpvN"/>
</dbReference>
<dbReference type="SUPFAM" id="SSF52540">
    <property type="entry name" value="P-loop containing nucleoside triphosphate hydrolases"/>
    <property type="match status" value="1"/>
</dbReference>
<dbReference type="Gene3D" id="3.40.50.300">
    <property type="entry name" value="P-loop containing nucleotide triphosphate hydrolases"/>
    <property type="match status" value="1"/>
</dbReference>
<evidence type="ECO:0000313" key="2">
    <source>
        <dbReference type="EMBL" id="OEY97875.1"/>
    </source>
</evidence>
<name>A0A1E7RFE3_9GAMM</name>
<keyword evidence="3" id="KW-1185">Reference proteome</keyword>
<dbReference type="STRING" id="1262585.BJI46_07335"/>
<dbReference type="GO" id="GO:0005524">
    <property type="term" value="F:ATP binding"/>
    <property type="evidence" value="ECO:0007669"/>
    <property type="project" value="InterPro"/>
</dbReference>
<dbReference type="InterPro" id="IPR003593">
    <property type="entry name" value="AAA+_ATPase"/>
</dbReference>
<organism evidence="2 3">
    <name type="scientific">Acinetobacter qingfengensis</name>
    <dbReference type="NCBI Taxonomy" id="1262585"/>
    <lineage>
        <taxon>Bacteria</taxon>
        <taxon>Pseudomonadati</taxon>
        <taxon>Pseudomonadota</taxon>
        <taxon>Gammaproteobacteria</taxon>
        <taxon>Moraxellales</taxon>
        <taxon>Moraxellaceae</taxon>
        <taxon>Acinetobacter</taxon>
    </lineage>
</organism>
<dbReference type="SMART" id="SM00382">
    <property type="entry name" value="AAA"/>
    <property type="match status" value="1"/>
</dbReference>
<reference evidence="2 3" key="1">
    <citation type="submission" date="2016-09" db="EMBL/GenBank/DDBJ databases">
        <authorList>
            <person name="Capua I."/>
            <person name="De Benedictis P."/>
            <person name="Joannis T."/>
            <person name="Lombin L.H."/>
            <person name="Cattoli G."/>
        </authorList>
    </citation>
    <scope>NUCLEOTIDE SEQUENCE [LARGE SCALE GENOMIC DNA]</scope>
    <source>
        <strain evidence="2 3">ANC 4671</strain>
    </source>
</reference>
<feature type="domain" description="AAA+ ATPase" evidence="1">
    <location>
        <begin position="28"/>
        <end position="187"/>
    </location>
</feature>
<dbReference type="InterPro" id="IPR003959">
    <property type="entry name" value="ATPase_AAA_core"/>
</dbReference>
<dbReference type="Proteomes" id="UP000185895">
    <property type="component" value="Unassembled WGS sequence"/>
</dbReference>
<gene>
    <name evidence="2" type="ORF">BJI46_07335</name>
</gene>
<evidence type="ECO:0000313" key="3">
    <source>
        <dbReference type="Proteomes" id="UP000185895"/>
    </source>
</evidence>
<dbReference type="OrthoDB" id="9783370at2"/>
<comment type="caution">
    <text evidence="2">The sequence shown here is derived from an EMBL/GenBank/DDBJ whole genome shotgun (WGS) entry which is preliminary data.</text>
</comment>
<dbReference type="EMBL" id="MKKK01000002">
    <property type="protein sequence ID" value="OEY97875.1"/>
    <property type="molecule type" value="Genomic_DNA"/>
</dbReference>
<proteinExistence type="predicted"/>
<dbReference type="PANTHER" id="PTHR42759">
    <property type="entry name" value="MOXR FAMILY PROTEIN"/>
    <property type="match status" value="1"/>
</dbReference>
<sequence>MSTQQFDSTAQYIATDALKLAVNAARILEKPLLVKGEPGTGKTLLAEQIAQSLDLKLITWHIKSTTKAQQGLYEYDAVSRLRDSQLGDDRVYDIHNYIKPGKLWEAFSQDQRCVLLIDEIDKADIEFPNDLLHELDKMSFYVYETGETITAKQRPIVIISSNNEKELPDAFLRRCFFHYIEFPDQQTMRQIIDVHFPKISQKLVDDALKIFFKLRDIPNLKKPPSTSELIDWLRLLMADDLPENILQQSGENSIPPLYGALIKNEQDIQLLERLAFLARR</sequence>
<dbReference type="InterPro" id="IPR027417">
    <property type="entry name" value="P-loop_NTPase"/>
</dbReference>
<evidence type="ECO:0000259" key="1">
    <source>
        <dbReference type="SMART" id="SM00382"/>
    </source>
</evidence>
<accession>A0A1E7RFE3</accession>
<dbReference type="Pfam" id="PF00004">
    <property type="entry name" value="AAA"/>
    <property type="match status" value="1"/>
</dbReference>
<protein>
    <submittedName>
        <fullName evidence="2">AAA family ATPase</fullName>
    </submittedName>
</protein>
<dbReference type="AlphaFoldDB" id="A0A1E7RFE3"/>
<dbReference type="GO" id="GO:0016887">
    <property type="term" value="F:ATP hydrolysis activity"/>
    <property type="evidence" value="ECO:0007669"/>
    <property type="project" value="InterPro"/>
</dbReference>
<dbReference type="PANTHER" id="PTHR42759:SF1">
    <property type="entry name" value="MAGNESIUM-CHELATASE SUBUNIT CHLD"/>
    <property type="match status" value="1"/>
</dbReference>
<dbReference type="CDD" id="cd00009">
    <property type="entry name" value="AAA"/>
    <property type="match status" value="1"/>
</dbReference>
<dbReference type="RefSeq" id="WP_070068629.1">
    <property type="nucleotide sequence ID" value="NZ_MKKK01000002.1"/>
</dbReference>